<evidence type="ECO:0000259" key="2">
    <source>
        <dbReference type="Pfam" id="PF05658"/>
    </source>
</evidence>
<feature type="compositionally biased region" description="Polar residues" evidence="1">
    <location>
        <begin position="75"/>
        <end position="92"/>
    </location>
</feature>
<dbReference type="EMBL" id="UGHK01000003">
    <property type="protein sequence ID" value="STO92007.1"/>
    <property type="molecule type" value="Genomic_DNA"/>
</dbReference>
<dbReference type="Pfam" id="PF13018">
    <property type="entry name" value="ESPR"/>
    <property type="match status" value="1"/>
</dbReference>
<evidence type="ECO:0000256" key="1">
    <source>
        <dbReference type="SAM" id="MobiDB-lite"/>
    </source>
</evidence>
<protein>
    <submittedName>
        <fullName evidence="4">Trimeric autotransporter adhesin</fullName>
    </submittedName>
</protein>
<dbReference type="SUPFAM" id="SSF101967">
    <property type="entry name" value="Adhesin YadA, collagen-binding domain"/>
    <property type="match status" value="1"/>
</dbReference>
<evidence type="ECO:0000313" key="5">
    <source>
        <dbReference type="Proteomes" id="UP000254465"/>
    </source>
</evidence>
<feature type="domain" description="Trimeric autotransporter adhesin YadA-like head" evidence="2">
    <location>
        <begin position="262"/>
        <end position="288"/>
    </location>
</feature>
<dbReference type="InterPro" id="IPR008640">
    <property type="entry name" value="Adhesin_Head_dom"/>
</dbReference>
<evidence type="ECO:0000313" key="4">
    <source>
        <dbReference type="EMBL" id="STO92007.1"/>
    </source>
</evidence>
<dbReference type="GO" id="GO:0019867">
    <property type="term" value="C:outer membrane"/>
    <property type="evidence" value="ECO:0007669"/>
    <property type="project" value="InterPro"/>
</dbReference>
<feature type="domain" description="ESPR" evidence="3">
    <location>
        <begin position="1"/>
        <end position="39"/>
    </location>
</feature>
<dbReference type="RefSeq" id="WP_017807280.1">
    <property type="nucleotide sequence ID" value="NZ_PQVK01000149.1"/>
</dbReference>
<feature type="region of interest" description="Disordered" evidence="1">
    <location>
        <begin position="75"/>
        <end position="97"/>
    </location>
</feature>
<name>A0A377IWW9_AVIPA</name>
<proteinExistence type="predicted"/>
<dbReference type="Pfam" id="PF05658">
    <property type="entry name" value="YadA_head"/>
    <property type="match status" value="3"/>
</dbReference>
<organism evidence="4 5">
    <name type="scientific">Avibacterium paragallinarum</name>
    <name type="common">Haemophilus gallinarum</name>
    <dbReference type="NCBI Taxonomy" id="728"/>
    <lineage>
        <taxon>Bacteria</taxon>
        <taxon>Pseudomonadati</taxon>
        <taxon>Pseudomonadota</taxon>
        <taxon>Gammaproteobacteria</taxon>
        <taxon>Pasteurellales</taxon>
        <taxon>Pasteurellaceae</taxon>
        <taxon>Avibacterium</taxon>
    </lineage>
</organism>
<gene>
    <name evidence="4" type="primary">caaA5_2</name>
    <name evidence="4" type="ORF">NCTC11296_03142</name>
</gene>
<dbReference type="Gene3D" id="2.150.10.10">
    <property type="entry name" value="Serralysin-like metalloprotease, C-terminal"/>
    <property type="match status" value="1"/>
</dbReference>
<reference evidence="4 5" key="1">
    <citation type="submission" date="2018-06" db="EMBL/GenBank/DDBJ databases">
        <authorList>
            <consortium name="Pathogen Informatics"/>
            <person name="Doyle S."/>
        </authorList>
    </citation>
    <scope>NUCLEOTIDE SEQUENCE [LARGE SCALE GENOMIC DNA]</scope>
    <source>
        <strain evidence="4 5">NCTC11296</strain>
    </source>
</reference>
<feature type="domain" description="Trimeric autotransporter adhesin YadA-like head" evidence="2">
    <location>
        <begin position="186"/>
        <end position="198"/>
    </location>
</feature>
<dbReference type="AlphaFoldDB" id="A0A377IWW9"/>
<evidence type="ECO:0000259" key="3">
    <source>
        <dbReference type="Pfam" id="PF13018"/>
    </source>
</evidence>
<dbReference type="InterPro" id="IPR024973">
    <property type="entry name" value="ESPR"/>
</dbReference>
<sequence length="391" mass="40698">MNKIFKVIFNRVTNRHEVVSEFARNRVKASSGSSQSTSSSFLSRFKLSTLTLMLFGLSATLPSYAASLVINDTIPNANSGSTSSNDTETIETSGGGSLPSDKYISKKYAGYQAGGGKTDVSYDPSVWNTPDGFNESIHRGILGPNNSDASASNQKNYTGANEKYANSVGTITIGGGEEGTETHSRNSVAIGDGAYAKGSIVSVNKTYYRTGDGGFLPYNPADPSKPAVKGEGGEWMGPATALGYAATADGSVATSIGAFTKAKGSGAAALGPSSQALADGALAVGNKAKALADRSIAQGTGAKATAKYGVAIGDYARVGDSEEIKQKEKELEEYGLNYFNGIKPDQYTKDGYERKQQELKDLYNQITNATALGSSAIATSRGSSALATVFR</sequence>
<accession>A0A377IWW9</accession>
<dbReference type="Proteomes" id="UP000254465">
    <property type="component" value="Unassembled WGS sequence"/>
</dbReference>
<dbReference type="InterPro" id="IPR011049">
    <property type="entry name" value="Serralysin-like_metalloprot_C"/>
</dbReference>
<feature type="domain" description="Trimeric autotransporter adhesin YadA-like head" evidence="2">
    <location>
        <begin position="292"/>
        <end position="316"/>
    </location>
</feature>